<gene>
    <name evidence="4" type="ORF">A3A65_04735</name>
</gene>
<proteinExistence type="predicted"/>
<dbReference type="Pfam" id="PF00300">
    <property type="entry name" value="His_Phos_1"/>
    <property type="match status" value="1"/>
</dbReference>
<dbReference type="SMART" id="SM00855">
    <property type="entry name" value="PGAM"/>
    <property type="match status" value="1"/>
</dbReference>
<dbReference type="GO" id="GO:0043456">
    <property type="term" value="P:regulation of pentose-phosphate shunt"/>
    <property type="evidence" value="ECO:0007669"/>
    <property type="project" value="TreeGrafter"/>
</dbReference>
<feature type="binding site" evidence="3">
    <location>
        <begin position="9"/>
        <end position="16"/>
    </location>
    <ligand>
        <name>substrate</name>
    </ligand>
</feature>
<dbReference type="Proteomes" id="UP000176723">
    <property type="component" value="Unassembled WGS sequence"/>
</dbReference>
<feature type="active site" description="Proton donor/acceptor" evidence="2">
    <location>
        <position position="83"/>
    </location>
</feature>
<evidence type="ECO:0000256" key="3">
    <source>
        <dbReference type="PIRSR" id="PIRSR613078-2"/>
    </source>
</evidence>
<name>A0A1G1W427_9BACT</name>
<keyword evidence="1" id="KW-0378">Hydrolase</keyword>
<protein>
    <recommendedName>
        <fullName evidence="6">Phosphoglycerate mutase</fullName>
    </recommendedName>
</protein>
<evidence type="ECO:0000256" key="1">
    <source>
        <dbReference type="ARBA" id="ARBA00022801"/>
    </source>
</evidence>
<sequence>MPKKIILIRHGETEYNRQKKWQGWSDVPLNKAGRKQAQLLAHRLKHEVIDVLYTSDLKRAVETARAIAKSVNLQVIKTKKLRERNIGILEGVNFQESVEKYKDIFDGLFGSHDESFKGHGGESVKEVKQRIKELWNEIRAEHQVKIVAIVTHGGTKHHIIRLLVTDFLQDMQFGNTAITILKKDRDGAYQITLLSDISHLQE</sequence>
<dbReference type="Gene3D" id="3.40.50.1240">
    <property type="entry name" value="Phosphoglycerate mutase-like"/>
    <property type="match status" value="1"/>
</dbReference>
<dbReference type="PANTHER" id="PTHR46517:SF1">
    <property type="entry name" value="FRUCTOSE-2,6-BISPHOSPHATASE TIGAR"/>
    <property type="match status" value="1"/>
</dbReference>
<evidence type="ECO:0000256" key="2">
    <source>
        <dbReference type="PIRSR" id="PIRSR613078-1"/>
    </source>
</evidence>
<organism evidence="4 5">
    <name type="scientific">Candidatus Chisholmbacteria bacterium RIFCSPLOWO2_01_FULL_49_14</name>
    <dbReference type="NCBI Taxonomy" id="1797593"/>
    <lineage>
        <taxon>Bacteria</taxon>
        <taxon>Candidatus Chisholmiibacteriota</taxon>
    </lineage>
</organism>
<comment type="caution">
    <text evidence="4">The sequence shown here is derived from an EMBL/GenBank/DDBJ whole genome shotgun (WGS) entry which is preliminary data.</text>
</comment>
<dbReference type="InterPro" id="IPR051695">
    <property type="entry name" value="Phosphoglycerate_Mutase"/>
</dbReference>
<dbReference type="InterPro" id="IPR001345">
    <property type="entry name" value="PG/BPGM_mutase_AS"/>
</dbReference>
<dbReference type="InterPro" id="IPR029033">
    <property type="entry name" value="His_PPase_superfam"/>
</dbReference>
<dbReference type="CDD" id="cd07067">
    <property type="entry name" value="HP_PGM_like"/>
    <property type="match status" value="1"/>
</dbReference>
<dbReference type="GO" id="GO:0045820">
    <property type="term" value="P:negative regulation of glycolytic process"/>
    <property type="evidence" value="ECO:0007669"/>
    <property type="project" value="TreeGrafter"/>
</dbReference>
<feature type="active site" description="Tele-phosphohistidine intermediate" evidence="2">
    <location>
        <position position="10"/>
    </location>
</feature>
<dbReference type="InterPro" id="IPR013078">
    <property type="entry name" value="His_Pase_superF_clade-1"/>
</dbReference>
<dbReference type="STRING" id="1797593.A3A65_04735"/>
<dbReference type="AlphaFoldDB" id="A0A1G1W427"/>
<evidence type="ECO:0000313" key="4">
    <source>
        <dbReference type="EMBL" id="OGY22432.1"/>
    </source>
</evidence>
<dbReference type="GO" id="GO:0004331">
    <property type="term" value="F:fructose-2,6-bisphosphate 2-phosphatase activity"/>
    <property type="evidence" value="ECO:0007669"/>
    <property type="project" value="TreeGrafter"/>
</dbReference>
<dbReference type="PANTHER" id="PTHR46517">
    <property type="entry name" value="FRUCTOSE-2,6-BISPHOSPHATASE TIGAR"/>
    <property type="match status" value="1"/>
</dbReference>
<evidence type="ECO:0008006" key="6">
    <source>
        <dbReference type="Google" id="ProtNLM"/>
    </source>
</evidence>
<accession>A0A1G1W427</accession>
<dbReference type="EMBL" id="MHCL01000003">
    <property type="protein sequence ID" value="OGY22432.1"/>
    <property type="molecule type" value="Genomic_DNA"/>
</dbReference>
<dbReference type="GO" id="GO:0005829">
    <property type="term" value="C:cytosol"/>
    <property type="evidence" value="ECO:0007669"/>
    <property type="project" value="TreeGrafter"/>
</dbReference>
<evidence type="ECO:0000313" key="5">
    <source>
        <dbReference type="Proteomes" id="UP000176723"/>
    </source>
</evidence>
<reference evidence="4 5" key="1">
    <citation type="journal article" date="2016" name="Nat. Commun.">
        <title>Thousands of microbial genomes shed light on interconnected biogeochemical processes in an aquifer system.</title>
        <authorList>
            <person name="Anantharaman K."/>
            <person name="Brown C.T."/>
            <person name="Hug L.A."/>
            <person name="Sharon I."/>
            <person name="Castelle C.J."/>
            <person name="Probst A.J."/>
            <person name="Thomas B.C."/>
            <person name="Singh A."/>
            <person name="Wilkins M.J."/>
            <person name="Karaoz U."/>
            <person name="Brodie E.L."/>
            <person name="Williams K.H."/>
            <person name="Hubbard S.S."/>
            <person name="Banfield J.F."/>
        </authorList>
    </citation>
    <scope>NUCLEOTIDE SEQUENCE [LARGE SCALE GENOMIC DNA]</scope>
</reference>
<feature type="binding site" evidence="3">
    <location>
        <position position="59"/>
    </location>
    <ligand>
        <name>substrate</name>
    </ligand>
</feature>
<dbReference type="PROSITE" id="PS00175">
    <property type="entry name" value="PG_MUTASE"/>
    <property type="match status" value="1"/>
</dbReference>
<dbReference type="SUPFAM" id="SSF53254">
    <property type="entry name" value="Phosphoglycerate mutase-like"/>
    <property type="match status" value="1"/>
</dbReference>